<proteinExistence type="predicted"/>
<evidence type="ECO:0000313" key="6">
    <source>
        <dbReference type="Proteomes" id="UP000760668"/>
    </source>
</evidence>
<reference evidence="5" key="2">
    <citation type="submission" date="2021-09" db="EMBL/GenBank/DDBJ databases">
        <authorList>
            <person name="Gilroy R."/>
        </authorList>
    </citation>
    <scope>NUCLEOTIDE SEQUENCE</scope>
    <source>
        <strain evidence="5">CHK179-5677</strain>
    </source>
</reference>
<dbReference type="Pfam" id="PF07883">
    <property type="entry name" value="Cupin_2"/>
    <property type="match status" value="1"/>
</dbReference>
<dbReference type="PROSITE" id="PS00041">
    <property type="entry name" value="HTH_ARAC_FAMILY_1"/>
    <property type="match status" value="1"/>
</dbReference>
<protein>
    <submittedName>
        <fullName evidence="5">AraC family transcriptional regulator</fullName>
    </submittedName>
</protein>
<organism evidence="5 6">
    <name type="scientific">Pseudoflavonifractor capillosus</name>
    <dbReference type="NCBI Taxonomy" id="106588"/>
    <lineage>
        <taxon>Bacteria</taxon>
        <taxon>Bacillati</taxon>
        <taxon>Bacillota</taxon>
        <taxon>Clostridia</taxon>
        <taxon>Eubacteriales</taxon>
        <taxon>Oscillospiraceae</taxon>
        <taxon>Pseudoflavonifractor</taxon>
    </lineage>
</organism>
<dbReference type="SUPFAM" id="SSF51215">
    <property type="entry name" value="Regulatory protein AraC"/>
    <property type="match status" value="1"/>
</dbReference>
<evidence type="ECO:0000259" key="4">
    <source>
        <dbReference type="PROSITE" id="PS01124"/>
    </source>
</evidence>
<dbReference type="Pfam" id="PF12833">
    <property type="entry name" value="HTH_18"/>
    <property type="match status" value="1"/>
</dbReference>
<dbReference type="Gene3D" id="1.10.10.60">
    <property type="entry name" value="Homeodomain-like"/>
    <property type="match status" value="2"/>
</dbReference>
<dbReference type="GO" id="GO:0043565">
    <property type="term" value="F:sequence-specific DNA binding"/>
    <property type="evidence" value="ECO:0007669"/>
    <property type="project" value="InterPro"/>
</dbReference>
<keyword evidence="2" id="KW-0238">DNA-binding</keyword>
<evidence type="ECO:0000256" key="1">
    <source>
        <dbReference type="ARBA" id="ARBA00023015"/>
    </source>
</evidence>
<dbReference type="InterPro" id="IPR018060">
    <property type="entry name" value="HTH_AraC"/>
</dbReference>
<dbReference type="PANTHER" id="PTHR43280:SF2">
    <property type="entry name" value="HTH-TYPE TRANSCRIPTIONAL REGULATOR EXSA"/>
    <property type="match status" value="1"/>
</dbReference>
<feature type="domain" description="HTH araC/xylS-type" evidence="4">
    <location>
        <begin position="179"/>
        <end position="277"/>
    </location>
</feature>
<reference evidence="5" key="1">
    <citation type="journal article" date="2021" name="PeerJ">
        <title>Extensive microbial diversity within the chicken gut microbiome revealed by metagenomics and culture.</title>
        <authorList>
            <person name="Gilroy R."/>
            <person name="Ravi A."/>
            <person name="Getino M."/>
            <person name="Pursley I."/>
            <person name="Horton D.L."/>
            <person name="Alikhan N.F."/>
            <person name="Baker D."/>
            <person name="Gharbi K."/>
            <person name="Hall N."/>
            <person name="Watson M."/>
            <person name="Adriaenssens E.M."/>
            <person name="Foster-Nyarko E."/>
            <person name="Jarju S."/>
            <person name="Secka A."/>
            <person name="Antonio M."/>
            <person name="Oren A."/>
            <person name="Chaudhuri R.R."/>
            <person name="La Ragione R."/>
            <person name="Hildebrand F."/>
            <person name="Pallen M.J."/>
        </authorList>
    </citation>
    <scope>NUCLEOTIDE SEQUENCE</scope>
    <source>
        <strain evidence="5">CHK179-5677</strain>
    </source>
</reference>
<dbReference type="SMART" id="SM00342">
    <property type="entry name" value="HTH_ARAC"/>
    <property type="match status" value="1"/>
</dbReference>
<dbReference type="RefSeq" id="WP_294533336.1">
    <property type="nucleotide sequence ID" value="NZ_DYUC01000035.1"/>
</dbReference>
<dbReference type="GO" id="GO:0003700">
    <property type="term" value="F:DNA-binding transcription factor activity"/>
    <property type="evidence" value="ECO:0007669"/>
    <property type="project" value="InterPro"/>
</dbReference>
<dbReference type="InterPro" id="IPR013096">
    <property type="entry name" value="Cupin_2"/>
</dbReference>
<dbReference type="Gene3D" id="2.60.120.10">
    <property type="entry name" value="Jelly Rolls"/>
    <property type="match status" value="1"/>
</dbReference>
<dbReference type="InterPro" id="IPR020449">
    <property type="entry name" value="Tscrpt_reg_AraC-type_HTH"/>
</dbReference>
<keyword evidence="3" id="KW-0804">Transcription</keyword>
<comment type="caution">
    <text evidence="5">The sequence shown here is derived from an EMBL/GenBank/DDBJ whole genome shotgun (WGS) entry which is preliminary data.</text>
</comment>
<dbReference type="InterPro" id="IPR018062">
    <property type="entry name" value="HTH_AraC-typ_CS"/>
</dbReference>
<dbReference type="AlphaFoldDB" id="A0A921MLC7"/>
<dbReference type="PROSITE" id="PS01124">
    <property type="entry name" value="HTH_ARAC_FAMILY_2"/>
    <property type="match status" value="1"/>
</dbReference>
<dbReference type="Proteomes" id="UP000760668">
    <property type="component" value="Unassembled WGS sequence"/>
</dbReference>
<dbReference type="PRINTS" id="PR00032">
    <property type="entry name" value="HTHARAC"/>
</dbReference>
<keyword evidence="1" id="KW-0805">Transcription regulation</keyword>
<dbReference type="CDD" id="cd02208">
    <property type="entry name" value="cupin_RmlC-like"/>
    <property type="match status" value="1"/>
</dbReference>
<dbReference type="InterPro" id="IPR014710">
    <property type="entry name" value="RmlC-like_jellyroll"/>
</dbReference>
<dbReference type="EMBL" id="DYUC01000035">
    <property type="protein sequence ID" value="HJG86206.1"/>
    <property type="molecule type" value="Genomic_DNA"/>
</dbReference>
<evidence type="ECO:0000256" key="3">
    <source>
        <dbReference type="ARBA" id="ARBA00023163"/>
    </source>
</evidence>
<dbReference type="InterPro" id="IPR009057">
    <property type="entry name" value="Homeodomain-like_sf"/>
</dbReference>
<sequence length="285" mass="32067">MSNSRYDLEQGGVAPLDRSSTRLLYVSTAKYGGDWHSLLHTHTCTEIFYVVGGMGKFQIEELTLSVSVDDMVIVNPNVEHTEVSFNASPLEYIVMGVEGLEFAAGESGDDRYRLVNCGGGREDTLYYLRAMLAEIENKAIGYDLVCQDLLEVLVVRLMRRTDFSLAPAASGTRTSKECAAVRRYIDSHFKESLSLDVLAEVAHVNKYYLVHTFSKEYGISPINYLISRRIAESKQLLSDTDHSLSQISHMLGFSSPSYFSQSFRKLEGISPMEYRRQSKLQRALL</sequence>
<dbReference type="InterPro" id="IPR037923">
    <property type="entry name" value="HTH-like"/>
</dbReference>
<accession>A0A921MLC7</accession>
<gene>
    <name evidence="5" type="ORF">K8V01_04175</name>
</gene>
<name>A0A921MLC7_9FIRM</name>
<dbReference type="PANTHER" id="PTHR43280">
    <property type="entry name" value="ARAC-FAMILY TRANSCRIPTIONAL REGULATOR"/>
    <property type="match status" value="1"/>
</dbReference>
<evidence type="ECO:0000313" key="5">
    <source>
        <dbReference type="EMBL" id="HJG86206.1"/>
    </source>
</evidence>
<dbReference type="SUPFAM" id="SSF46689">
    <property type="entry name" value="Homeodomain-like"/>
    <property type="match status" value="2"/>
</dbReference>
<evidence type="ECO:0000256" key="2">
    <source>
        <dbReference type="ARBA" id="ARBA00023125"/>
    </source>
</evidence>